<name>A0A0A0YVC9_9CAUD</name>
<dbReference type="EMBL" id="KP037007">
    <property type="protein sequence ID" value="AIX13041.1"/>
    <property type="molecule type" value="Genomic_DNA"/>
</dbReference>
<organism evidence="1 2">
    <name type="scientific">Erwinia phage phiEa2809</name>
    <dbReference type="NCBI Taxonomy" id="1564096"/>
    <lineage>
        <taxon>Viruses</taxon>
        <taxon>Duplodnaviria</taxon>
        <taxon>Heunggongvirae</taxon>
        <taxon>Uroviricota</taxon>
        <taxon>Caudoviricetes</taxon>
        <taxon>Pantevenvirales</taxon>
        <taxon>Ackermannviridae</taxon>
        <taxon>Nezavisimistyvirus</taxon>
        <taxon>Nezavisimistyvirus Ea2809</taxon>
    </lineage>
</organism>
<reference evidence="1 2" key="1">
    <citation type="submission" date="2014-10" db="EMBL/GenBank/DDBJ databases">
        <title>Characterization of a new ViI-like Erwinia amylovora bacteriophage.</title>
        <authorList>
            <person name="Lagonenko A.L."/>
            <person name="Valentovich L.N."/>
        </authorList>
    </citation>
    <scope>NUCLEOTIDE SEQUENCE [LARGE SCALE GENOMIC DNA]</scope>
</reference>
<dbReference type="KEGG" id="vg:24623161"/>
<proteinExistence type="predicted"/>
<dbReference type="OrthoDB" id="17685at10239"/>
<dbReference type="GeneID" id="24623161"/>
<evidence type="ECO:0000313" key="2">
    <source>
        <dbReference type="Proteomes" id="UP000030322"/>
    </source>
</evidence>
<sequence length="136" mass="14872">MSTEQIGFYEIPNAPGDRQKLLQGLENCRAAQIRIISEQTFIADTIKELAKEFDIKGADLRKLVTDRAKGTYGNTVQKADIYQDLYESLYPNSKADAAADVADAQDAAPAKTAVDLEQSDEQLDALFAEGKVAETV</sequence>
<dbReference type="RefSeq" id="YP_009147545.1">
    <property type="nucleotide sequence ID" value="NC_027340.1"/>
</dbReference>
<keyword evidence="2" id="KW-1185">Reference proteome</keyword>
<gene>
    <name evidence="1" type="ORF">NW77_033</name>
</gene>
<evidence type="ECO:0000313" key="1">
    <source>
        <dbReference type="EMBL" id="AIX13041.1"/>
    </source>
</evidence>
<accession>A0A0A0YVC9</accession>
<protein>
    <submittedName>
        <fullName evidence="1">Uncharacterized protein</fullName>
    </submittedName>
</protein>
<dbReference type="Proteomes" id="UP000030322">
    <property type="component" value="Segment"/>
</dbReference>